<feature type="region of interest" description="Disordered" evidence="1">
    <location>
        <begin position="143"/>
        <end position="193"/>
    </location>
</feature>
<keyword evidence="2" id="KW-1133">Transmembrane helix</keyword>
<feature type="transmembrane region" description="Helical" evidence="2">
    <location>
        <begin position="458"/>
        <end position="490"/>
    </location>
</feature>
<sequence length="622" mass="68900">MSNPNIDPAVASARPIPFPLADETESSSEPIVSQTVSEPGTSSSVYTASDKVTELPPSVSAGRSHRASGSRTFHRSFDNSHGLLPSMRPALDRDALSSTNALGLSFTPSHSLSNTPRYAPQMALSTSEGSTPAKVSLERQAHLNSHHPLSTSNSSPLHKAADDSRGSPRSRATSPLRIIERWSQSRRQHHHREEDPFVPINPFKLNWHLHWPRLSCSPCPCCLPISETSASSVHDETCFDCSQLGRQTRGLTEFLRDTLPRFVYLYMLLCLPAMYFTRVSRIFQEADVSRPDIQRMIDACSRPGYNIPMSADINREGTRRAAAPPGLSTGIGIMGHVGSAALLSDDTPLTVAEDWTAPYVSPALVRFKHSWEAFIDSLLREWKTLNVVSALLLSAIMTMFQVEDAVNDPLTRTAALLSLICALMSLSYGCMYIVRFGTMRSMYRASRWAEEARKTDTLIWWNVWVMLAMPVVWLSWAMIGFLVSILSFVWQTGSTSDPEQRPALSPTAVLGPRIAVTGVFAIGMMYFVLIVHTLSSYGSHGELYESMLHPGSPDIRRGREMRRGRGRVESDVAEPASSNYEKGQGTEALELEVRDDRDDRRKGIFGSTREVDLERGKASSLE</sequence>
<evidence type="ECO:0000256" key="1">
    <source>
        <dbReference type="SAM" id="MobiDB-lite"/>
    </source>
</evidence>
<proteinExistence type="predicted"/>
<protein>
    <submittedName>
        <fullName evidence="3">Uncharacterized protein</fullName>
    </submittedName>
</protein>
<feature type="compositionally biased region" description="Basic residues" evidence="1">
    <location>
        <begin position="63"/>
        <end position="74"/>
    </location>
</feature>
<feature type="transmembrane region" description="Helical" evidence="2">
    <location>
        <begin position="384"/>
        <end position="402"/>
    </location>
</feature>
<name>A0A0D7BSC0_9AGAR</name>
<dbReference type="EMBL" id="KN880443">
    <property type="protein sequence ID" value="KIY72501.1"/>
    <property type="molecule type" value="Genomic_DNA"/>
</dbReference>
<dbReference type="AlphaFoldDB" id="A0A0D7BSC0"/>
<dbReference type="OrthoDB" id="3062801at2759"/>
<reference evidence="3 4" key="1">
    <citation type="journal article" date="2015" name="Fungal Genet. Biol.">
        <title>Evolution of novel wood decay mechanisms in Agaricales revealed by the genome sequences of Fistulina hepatica and Cylindrobasidium torrendii.</title>
        <authorList>
            <person name="Floudas D."/>
            <person name="Held B.W."/>
            <person name="Riley R."/>
            <person name="Nagy L.G."/>
            <person name="Koehler G."/>
            <person name="Ransdell A.S."/>
            <person name="Younus H."/>
            <person name="Chow J."/>
            <person name="Chiniquy J."/>
            <person name="Lipzen A."/>
            <person name="Tritt A."/>
            <person name="Sun H."/>
            <person name="Haridas S."/>
            <person name="LaButti K."/>
            <person name="Ohm R.A."/>
            <person name="Kues U."/>
            <person name="Blanchette R.A."/>
            <person name="Grigoriev I.V."/>
            <person name="Minto R.E."/>
            <person name="Hibbett D.S."/>
        </authorList>
    </citation>
    <scope>NUCLEOTIDE SEQUENCE [LARGE SCALE GENOMIC DNA]</scope>
    <source>
        <strain evidence="3 4">FP15055 ss-10</strain>
    </source>
</reference>
<dbReference type="Proteomes" id="UP000054007">
    <property type="component" value="Unassembled WGS sequence"/>
</dbReference>
<evidence type="ECO:0000313" key="4">
    <source>
        <dbReference type="Proteomes" id="UP000054007"/>
    </source>
</evidence>
<feature type="transmembrane region" description="Helical" evidence="2">
    <location>
        <begin position="414"/>
        <end position="437"/>
    </location>
</feature>
<feature type="transmembrane region" description="Helical" evidence="2">
    <location>
        <begin position="510"/>
        <end position="531"/>
    </location>
</feature>
<feature type="region of interest" description="Disordered" evidence="1">
    <location>
        <begin position="554"/>
        <end position="605"/>
    </location>
</feature>
<feature type="compositionally biased region" description="Polar residues" evidence="1">
    <location>
        <begin position="27"/>
        <end position="47"/>
    </location>
</feature>
<feature type="compositionally biased region" description="Basic and acidic residues" evidence="1">
    <location>
        <begin position="554"/>
        <end position="570"/>
    </location>
</feature>
<feature type="compositionally biased region" description="Basic and acidic residues" evidence="1">
    <location>
        <begin position="591"/>
        <end position="602"/>
    </location>
</feature>
<keyword evidence="2" id="KW-0472">Membrane</keyword>
<evidence type="ECO:0000313" key="3">
    <source>
        <dbReference type="EMBL" id="KIY72501.1"/>
    </source>
</evidence>
<accession>A0A0D7BSC0</accession>
<feature type="region of interest" description="Disordered" evidence="1">
    <location>
        <begin position="1"/>
        <end position="85"/>
    </location>
</feature>
<keyword evidence="4" id="KW-1185">Reference proteome</keyword>
<evidence type="ECO:0000256" key="2">
    <source>
        <dbReference type="SAM" id="Phobius"/>
    </source>
</evidence>
<feature type="transmembrane region" description="Helical" evidence="2">
    <location>
        <begin position="262"/>
        <end position="280"/>
    </location>
</feature>
<gene>
    <name evidence="3" type="ORF">CYLTODRAFT_417889</name>
</gene>
<feature type="compositionally biased region" description="Polar residues" evidence="1">
    <location>
        <begin position="147"/>
        <end position="156"/>
    </location>
</feature>
<keyword evidence="2" id="KW-0812">Transmembrane</keyword>
<organism evidence="3 4">
    <name type="scientific">Cylindrobasidium torrendii FP15055 ss-10</name>
    <dbReference type="NCBI Taxonomy" id="1314674"/>
    <lineage>
        <taxon>Eukaryota</taxon>
        <taxon>Fungi</taxon>
        <taxon>Dikarya</taxon>
        <taxon>Basidiomycota</taxon>
        <taxon>Agaricomycotina</taxon>
        <taxon>Agaricomycetes</taxon>
        <taxon>Agaricomycetidae</taxon>
        <taxon>Agaricales</taxon>
        <taxon>Marasmiineae</taxon>
        <taxon>Physalacriaceae</taxon>
        <taxon>Cylindrobasidium</taxon>
    </lineage>
</organism>